<dbReference type="VEuPathDB" id="ToxoDB:EMWEY_00007420"/>
<protein>
    <submittedName>
        <fullName evidence="1">Uncharacterized protein</fullName>
    </submittedName>
</protein>
<evidence type="ECO:0000313" key="1">
    <source>
        <dbReference type="EMBL" id="CDJ57279.1"/>
    </source>
</evidence>
<dbReference type="AlphaFoldDB" id="U6M4A5"/>
<name>U6M4A5_EIMMA</name>
<dbReference type="RefSeq" id="XP_013333929.1">
    <property type="nucleotide sequence ID" value="XM_013478475.1"/>
</dbReference>
<keyword evidence="2" id="KW-1185">Reference proteome</keyword>
<gene>
    <name evidence="1" type="ORF">EMWEY_00007420</name>
</gene>
<accession>U6M4A5</accession>
<evidence type="ECO:0000313" key="2">
    <source>
        <dbReference type="Proteomes" id="UP000030763"/>
    </source>
</evidence>
<dbReference type="Proteomes" id="UP000030763">
    <property type="component" value="Unassembled WGS sequence"/>
</dbReference>
<proteinExistence type="predicted"/>
<organism evidence="1 2">
    <name type="scientific">Eimeria maxima</name>
    <name type="common">Coccidian parasite</name>
    <dbReference type="NCBI Taxonomy" id="5804"/>
    <lineage>
        <taxon>Eukaryota</taxon>
        <taxon>Sar</taxon>
        <taxon>Alveolata</taxon>
        <taxon>Apicomplexa</taxon>
        <taxon>Conoidasida</taxon>
        <taxon>Coccidia</taxon>
        <taxon>Eucoccidiorida</taxon>
        <taxon>Eimeriorina</taxon>
        <taxon>Eimeriidae</taxon>
        <taxon>Eimeria</taxon>
    </lineage>
</organism>
<sequence length="150" mass="16539">MQLIAAKPRPGDHSTYIATFGQIPCKEASLSDDDWLGYFLGTLSLELRQLVTKHGTVHHEDWRAAAADLATLAEPWRNEEAGHWKSVAEIHQYLPEDTWRSGPLVVPRDVNARIEPPPFDGAGVVCIGCKGRGQEARECPSASPRAEREG</sequence>
<dbReference type="EMBL" id="HG719248">
    <property type="protein sequence ID" value="CDJ57279.1"/>
    <property type="molecule type" value="Genomic_DNA"/>
</dbReference>
<dbReference type="GeneID" id="25334728"/>
<reference evidence="1" key="1">
    <citation type="submission" date="2013-10" db="EMBL/GenBank/DDBJ databases">
        <title>Genomic analysis of the causative agents of coccidiosis in chickens.</title>
        <authorList>
            <person name="Reid A.J."/>
            <person name="Blake D."/>
            <person name="Billington K."/>
            <person name="Browne H."/>
            <person name="Dunn M."/>
            <person name="Hung S."/>
            <person name="Kawahara F."/>
            <person name="Miranda-Saavedra D."/>
            <person name="Mourier T."/>
            <person name="Nagra H."/>
            <person name="Otto T.D."/>
            <person name="Rawlings N."/>
            <person name="Sanchez A."/>
            <person name="Sanders M."/>
            <person name="Subramaniam C."/>
            <person name="Tay Y."/>
            <person name="Dear P."/>
            <person name="Doerig C."/>
            <person name="Gruber A."/>
            <person name="Parkinson J."/>
            <person name="Shirley M."/>
            <person name="Wan K.L."/>
            <person name="Berriman M."/>
            <person name="Tomley F."/>
            <person name="Pain A."/>
        </authorList>
    </citation>
    <scope>NUCLEOTIDE SEQUENCE [LARGE SCALE GENOMIC DNA]</scope>
    <source>
        <strain evidence="1">Weybridge</strain>
    </source>
</reference>
<reference evidence="1" key="2">
    <citation type="submission" date="2013-10" db="EMBL/GenBank/DDBJ databases">
        <authorList>
            <person name="Aslett M."/>
        </authorList>
    </citation>
    <scope>NUCLEOTIDE SEQUENCE [LARGE SCALE GENOMIC DNA]</scope>
    <source>
        <strain evidence="1">Weybridge</strain>
    </source>
</reference>